<dbReference type="Gene3D" id="2.40.10.340">
    <property type="entry name" value="Rod shape-determining protein MreC, domain 1"/>
    <property type="match status" value="1"/>
</dbReference>
<dbReference type="STRING" id="1121266.SAMN02745883_00375"/>
<organism evidence="8 9">
    <name type="scientific">Caminicella sporogenes DSM 14501</name>
    <dbReference type="NCBI Taxonomy" id="1121266"/>
    <lineage>
        <taxon>Bacteria</taxon>
        <taxon>Bacillati</taxon>
        <taxon>Bacillota</taxon>
        <taxon>Clostridia</taxon>
        <taxon>Peptostreptococcales</taxon>
        <taxon>Caminicellaceae</taxon>
        <taxon>Caminicella</taxon>
    </lineage>
</organism>
<dbReference type="InterPro" id="IPR042177">
    <property type="entry name" value="Cell/Rod_1"/>
</dbReference>
<proteinExistence type="inferred from homology"/>
<comment type="function">
    <text evidence="5">Involved in formation and maintenance of cell shape.</text>
</comment>
<dbReference type="PANTHER" id="PTHR34138">
    <property type="entry name" value="CELL SHAPE-DETERMINING PROTEIN MREC"/>
    <property type="match status" value="1"/>
</dbReference>
<name>A0A1M6LWM7_9FIRM</name>
<keyword evidence="9" id="KW-1185">Reference proteome</keyword>
<evidence type="ECO:0000256" key="5">
    <source>
        <dbReference type="PIRNR" id="PIRNR038471"/>
    </source>
</evidence>
<dbReference type="RefSeq" id="WP_072965674.1">
    <property type="nucleotide sequence ID" value="NZ_FRAJ01000003.1"/>
</dbReference>
<feature type="domain" description="Rod shape-determining protein MreC beta-barrel core" evidence="7">
    <location>
        <begin position="125"/>
        <end position="271"/>
    </location>
</feature>
<comment type="similarity">
    <text evidence="1 5">Belongs to the MreC family.</text>
</comment>
<reference evidence="8 9" key="1">
    <citation type="submission" date="2016-11" db="EMBL/GenBank/DDBJ databases">
        <authorList>
            <person name="Jaros S."/>
            <person name="Januszkiewicz K."/>
            <person name="Wedrychowicz H."/>
        </authorList>
    </citation>
    <scope>NUCLEOTIDE SEQUENCE [LARGE SCALE GENOMIC DNA]</scope>
    <source>
        <strain evidence="8 9">DSM 14501</strain>
    </source>
</reference>
<feature type="coiled-coil region" evidence="6">
    <location>
        <begin position="68"/>
        <end position="95"/>
    </location>
</feature>
<evidence type="ECO:0000256" key="1">
    <source>
        <dbReference type="ARBA" id="ARBA00009369"/>
    </source>
</evidence>
<protein>
    <recommendedName>
        <fullName evidence="2 5">Cell shape-determining protein MreC</fullName>
    </recommendedName>
    <alternativeName>
        <fullName evidence="4 5">Cell shape protein MreC</fullName>
    </alternativeName>
</protein>
<accession>A0A1M6LWM7</accession>
<keyword evidence="6" id="KW-0175">Coiled coil</keyword>
<evidence type="ECO:0000256" key="3">
    <source>
        <dbReference type="ARBA" id="ARBA00022960"/>
    </source>
</evidence>
<dbReference type="PIRSF" id="PIRSF038471">
    <property type="entry name" value="MreC"/>
    <property type="match status" value="1"/>
</dbReference>
<dbReference type="NCBIfam" id="TIGR00219">
    <property type="entry name" value="mreC"/>
    <property type="match status" value="1"/>
</dbReference>
<dbReference type="InterPro" id="IPR042175">
    <property type="entry name" value="Cell/Rod_MreC_2"/>
</dbReference>
<evidence type="ECO:0000256" key="6">
    <source>
        <dbReference type="SAM" id="Coils"/>
    </source>
</evidence>
<evidence type="ECO:0000259" key="7">
    <source>
        <dbReference type="Pfam" id="PF04085"/>
    </source>
</evidence>
<dbReference type="Proteomes" id="UP000184082">
    <property type="component" value="Unassembled WGS sequence"/>
</dbReference>
<dbReference type="PANTHER" id="PTHR34138:SF1">
    <property type="entry name" value="CELL SHAPE-DETERMINING PROTEIN MREC"/>
    <property type="match status" value="1"/>
</dbReference>
<dbReference type="InterPro" id="IPR007221">
    <property type="entry name" value="MreC"/>
</dbReference>
<dbReference type="AlphaFoldDB" id="A0A1M6LWM7"/>
<evidence type="ECO:0000313" key="9">
    <source>
        <dbReference type="Proteomes" id="UP000184082"/>
    </source>
</evidence>
<sequence>MFNVLRKKIMIVTLVTIIIIGIIGKSYGGREKITFPERQVGSVITPVQKFLYMGSNFIYEIIQPLTKVWKLDKENERLREENRELKKKIIFLTLTRQEKKDLENLKKILNYTSEKGIDDYVACNVIAKDPGNWFTMFTIDAGSNKGITKNSVVLNGDGLVGLVYEVGQNWSKVISIMDNKSRVSFEVLSVDENNIGFINGKGKENLVGYLIDPQKNIDVGEEIITSGLGIYPRGILIGKVVDVIAKKDELLKTVIVKPAVNFKKIDRVLVIPKKIHSKRGLE</sequence>
<dbReference type="InterPro" id="IPR055342">
    <property type="entry name" value="MreC_beta-barrel_core"/>
</dbReference>
<dbReference type="EMBL" id="FRAJ01000003">
    <property type="protein sequence ID" value="SHJ75562.1"/>
    <property type="molecule type" value="Genomic_DNA"/>
</dbReference>
<dbReference type="Gene3D" id="2.40.10.350">
    <property type="entry name" value="Rod shape-determining protein MreC, domain 2"/>
    <property type="match status" value="1"/>
</dbReference>
<dbReference type="GO" id="GO:0008360">
    <property type="term" value="P:regulation of cell shape"/>
    <property type="evidence" value="ECO:0007669"/>
    <property type="project" value="UniProtKB-KW"/>
</dbReference>
<gene>
    <name evidence="8" type="ORF">SAMN02745883_00375</name>
</gene>
<evidence type="ECO:0000313" key="8">
    <source>
        <dbReference type="EMBL" id="SHJ75562.1"/>
    </source>
</evidence>
<dbReference type="GO" id="GO:0005886">
    <property type="term" value="C:plasma membrane"/>
    <property type="evidence" value="ECO:0007669"/>
    <property type="project" value="TreeGrafter"/>
</dbReference>
<evidence type="ECO:0000256" key="4">
    <source>
        <dbReference type="ARBA" id="ARBA00032089"/>
    </source>
</evidence>
<evidence type="ECO:0000256" key="2">
    <source>
        <dbReference type="ARBA" id="ARBA00013855"/>
    </source>
</evidence>
<dbReference type="Pfam" id="PF04085">
    <property type="entry name" value="MreC"/>
    <property type="match status" value="1"/>
</dbReference>
<keyword evidence="3 5" id="KW-0133">Cell shape</keyword>